<keyword evidence="1" id="KW-0472">Membrane</keyword>
<feature type="transmembrane region" description="Helical" evidence="1">
    <location>
        <begin position="263"/>
        <end position="280"/>
    </location>
</feature>
<gene>
    <name evidence="2" type="ORF">R3P38DRAFT_3206441</name>
</gene>
<dbReference type="Gene3D" id="2.130.10.10">
    <property type="entry name" value="YVTN repeat-like/Quinoprotein amine dehydrogenase"/>
    <property type="match status" value="1"/>
</dbReference>
<reference evidence="2 3" key="1">
    <citation type="journal article" date="2024" name="J Genomics">
        <title>Draft genome sequencing and assembly of Favolaschia claudopus CIRM-BRFM 2984 isolated from oak limbs.</title>
        <authorList>
            <person name="Navarro D."/>
            <person name="Drula E."/>
            <person name="Chaduli D."/>
            <person name="Cazenave R."/>
            <person name="Ahrendt S."/>
            <person name="Wang J."/>
            <person name="Lipzen A."/>
            <person name="Daum C."/>
            <person name="Barry K."/>
            <person name="Grigoriev I.V."/>
            <person name="Favel A."/>
            <person name="Rosso M.N."/>
            <person name="Martin F."/>
        </authorList>
    </citation>
    <scope>NUCLEOTIDE SEQUENCE [LARGE SCALE GENOMIC DNA]</scope>
    <source>
        <strain evidence="2 3">CIRM-BRFM 2984</strain>
    </source>
</reference>
<keyword evidence="1" id="KW-1133">Transmembrane helix</keyword>
<dbReference type="AlphaFoldDB" id="A0AAW0AM62"/>
<evidence type="ECO:0000313" key="3">
    <source>
        <dbReference type="Proteomes" id="UP001362999"/>
    </source>
</evidence>
<organism evidence="2 3">
    <name type="scientific">Favolaschia claudopus</name>
    <dbReference type="NCBI Taxonomy" id="2862362"/>
    <lineage>
        <taxon>Eukaryota</taxon>
        <taxon>Fungi</taxon>
        <taxon>Dikarya</taxon>
        <taxon>Basidiomycota</taxon>
        <taxon>Agaricomycotina</taxon>
        <taxon>Agaricomycetes</taxon>
        <taxon>Agaricomycetidae</taxon>
        <taxon>Agaricales</taxon>
        <taxon>Marasmiineae</taxon>
        <taxon>Mycenaceae</taxon>
        <taxon>Favolaschia</taxon>
    </lineage>
</organism>
<dbReference type="EMBL" id="JAWWNJ010000058">
    <property type="protein sequence ID" value="KAK7013875.1"/>
    <property type="molecule type" value="Genomic_DNA"/>
</dbReference>
<keyword evidence="1" id="KW-0812">Transmembrane</keyword>
<dbReference type="InterPro" id="IPR015943">
    <property type="entry name" value="WD40/YVTN_repeat-like_dom_sf"/>
</dbReference>
<evidence type="ECO:0008006" key="4">
    <source>
        <dbReference type="Google" id="ProtNLM"/>
    </source>
</evidence>
<dbReference type="Proteomes" id="UP001362999">
    <property type="component" value="Unassembled WGS sequence"/>
</dbReference>
<sequence>MLDDPVEVQALDPPRLRFAIASQSGQVRMFCIRDLVTLSPLWSFRVDDIPRDISFQGSRSEALIIHTCCTGQIESDTGTLIRKAALDGSIGSVAFGANGNLKAIYNLSTGHFDLYHPADSPTATTLTVPVGKRFIKQCAFAEEGRTLVGAGDNGTLHLFPLDDVPQGKVLLGEGPDAFYAVTADTTVDYHFIAAGESEEPATIFIWKKPTRKRAAENRKIKKLQADKETVAHRAAKQDVETKALQAQLAKTEELLPRARTRTYYSWIVGGGILFLGILLLRKEYRILRGHMSESEYLQYDQSALGRWPAEEQDAKI</sequence>
<evidence type="ECO:0000313" key="2">
    <source>
        <dbReference type="EMBL" id="KAK7013875.1"/>
    </source>
</evidence>
<evidence type="ECO:0000256" key="1">
    <source>
        <dbReference type="SAM" id="Phobius"/>
    </source>
</evidence>
<keyword evidence="3" id="KW-1185">Reference proteome</keyword>
<proteinExistence type="predicted"/>
<accession>A0AAW0AM62</accession>
<dbReference type="SUPFAM" id="SSF101908">
    <property type="entry name" value="Putative isomerase YbhE"/>
    <property type="match status" value="1"/>
</dbReference>
<name>A0AAW0AM62_9AGAR</name>
<comment type="caution">
    <text evidence="2">The sequence shown here is derived from an EMBL/GenBank/DDBJ whole genome shotgun (WGS) entry which is preliminary data.</text>
</comment>
<protein>
    <recommendedName>
        <fullName evidence="4">WD40 repeat-like protein</fullName>
    </recommendedName>
</protein>